<reference evidence="3 4" key="1">
    <citation type="submission" date="2017-12" db="EMBL/GenBank/DDBJ databases">
        <title>Hemimetabolous genomes reveal molecular basis of termite eusociality.</title>
        <authorList>
            <person name="Harrison M.C."/>
            <person name="Jongepier E."/>
            <person name="Robertson H.M."/>
            <person name="Arning N."/>
            <person name="Bitard-Feildel T."/>
            <person name="Chao H."/>
            <person name="Childers C.P."/>
            <person name="Dinh H."/>
            <person name="Doddapaneni H."/>
            <person name="Dugan S."/>
            <person name="Gowin J."/>
            <person name="Greiner C."/>
            <person name="Han Y."/>
            <person name="Hu H."/>
            <person name="Hughes D.S.T."/>
            <person name="Huylmans A.-K."/>
            <person name="Kemena C."/>
            <person name="Kremer L.P.M."/>
            <person name="Lee S.L."/>
            <person name="Lopez-Ezquerra A."/>
            <person name="Mallet L."/>
            <person name="Monroy-Kuhn J.M."/>
            <person name="Moser A."/>
            <person name="Murali S.C."/>
            <person name="Muzny D.M."/>
            <person name="Otani S."/>
            <person name="Piulachs M.-D."/>
            <person name="Poelchau M."/>
            <person name="Qu J."/>
            <person name="Schaub F."/>
            <person name="Wada-Katsumata A."/>
            <person name="Worley K.C."/>
            <person name="Xie Q."/>
            <person name="Ylla G."/>
            <person name="Poulsen M."/>
            <person name="Gibbs R.A."/>
            <person name="Schal C."/>
            <person name="Richards S."/>
            <person name="Belles X."/>
            <person name="Korb J."/>
            <person name="Bornberg-Bauer E."/>
        </authorList>
    </citation>
    <scope>NUCLEOTIDE SEQUENCE [LARGE SCALE GENOMIC DNA]</scope>
    <source>
        <tissue evidence="3">Whole body</tissue>
    </source>
</reference>
<organism evidence="3 4">
    <name type="scientific">Cryptotermes secundus</name>
    <dbReference type="NCBI Taxonomy" id="105785"/>
    <lineage>
        <taxon>Eukaryota</taxon>
        <taxon>Metazoa</taxon>
        <taxon>Ecdysozoa</taxon>
        <taxon>Arthropoda</taxon>
        <taxon>Hexapoda</taxon>
        <taxon>Insecta</taxon>
        <taxon>Pterygota</taxon>
        <taxon>Neoptera</taxon>
        <taxon>Polyneoptera</taxon>
        <taxon>Dictyoptera</taxon>
        <taxon>Blattodea</taxon>
        <taxon>Blattoidea</taxon>
        <taxon>Termitoidae</taxon>
        <taxon>Kalotermitidae</taxon>
        <taxon>Cryptotermitinae</taxon>
        <taxon>Cryptotermes</taxon>
    </lineage>
</organism>
<accession>A0A2J7PJ06</accession>
<feature type="coiled-coil region" evidence="1">
    <location>
        <begin position="5"/>
        <end position="89"/>
    </location>
</feature>
<evidence type="ECO:0000256" key="2">
    <source>
        <dbReference type="SAM" id="MobiDB-lite"/>
    </source>
</evidence>
<feature type="compositionally biased region" description="Basic and acidic residues" evidence="2">
    <location>
        <begin position="310"/>
        <end position="328"/>
    </location>
</feature>
<evidence type="ECO:0000313" key="3">
    <source>
        <dbReference type="EMBL" id="PNF16304.1"/>
    </source>
</evidence>
<feature type="compositionally biased region" description="Acidic residues" evidence="2">
    <location>
        <begin position="338"/>
        <end position="351"/>
    </location>
</feature>
<feature type="compositionally biased region" description="Acidic residues" evidence="2">
    <location>
        <begin position="254"/>
        <end position="264"/>
    </location>
</feature>
<dbReference type="OrthoDB" id="10647812at2759"/>
<evidence type="ECO:0000313" key="4">
    <source>
        <dbReference type="Proteomes" id="UP000235965"/>
    </source>
</evidence>
<protein>
    <submittedName>
        <fullName evidence="3">Uncharacterized protein</fullName>
    </submittedName>
</protein>
<name>A0A2J7PJ06_9NEOP</name>
<dbReference type="AlphaFoldDB" id="A0A2J7PJ06"/>
<proteinExistence type="predicted"/>
<sequence length="351" mass="39226">MSSQLKMLQSELESSRQVLQEEQQHLQAYSKTIGDLQAIRDQLERKLQEDASGYEQQMSELIKSHQAELAELRRDLMTQQQQNTVLKGRLRELQIQFQEGSSSASAPNVVDEVKKVMNVLYHMLQPHFVPQVSYDGLKIRRTVMSNIRDVTVKYIEVNSSRSQHANDAVNGIHAPVVTTGSAVTSEVGRRAAQASVHEPVAPMVEGGGSAKKPGAQEDSDCLSKSLQNSGLEAAVSDSSEPMRTAAAQEKNQLEEEEEEGEEEEGSHVGSVVDRQTDLDPPVQVDNAGEPTRHIRLVPVTEMDDFTDQMEESKEKDGRLRESSLERSWRPQPPPPPLFDDDDEEEDDDWLS</sequence>
<dbReference type="EMBL" id="NEVH01024952">
    <property type="protein sequence ID" value="PNF16304.1"/>
    <property type="molecule type" value="Genomic_DNA"/>
</dbReference>
<evidence type="ECO:0000256" key="1">
    <source>
        <dbReference type="SAM" id="Coils"/>
    </source>
</evidence>
<keyword evidence="4" id="KW-1185">Reference proteome</keyword>
<feature type="compositionally biased region" description="Polar residues" evidence="2">
    <location>
        <begin position="222"/>
        <end position="241"/>
    </location>
</feature>
<feature type="region of interest" description="Disordered" evidence="2">
    <location>
        <begin position="183"/>
        <end position="351"/>
    </location>
</feature>
<dbReference type="Proteomes" id="UP000235965">
    <property type="component" value="Unassembled WGS sequence"/>
</dbReference>
<gene>
    <name evidence="3" type="ORF">B7P43_G10823</name>
</gene>
<keyword evidence="1" id="KW-0175">Coiled coil</keyword>
<comment type="caution">
    <text evidence="3">The sequence shown here is derived from an EMBL/GenBank/DDBJ whole genome shotgun (WGS) entry which is preliminary data.</text>
</comment>